<keyword evidence="6" id="KW-1185">Reference proteome</keyword>
<feature type="short sequence motif" description="Histidine triad motif" evidence="2 3">
    <location>
        <begin position="117"/>
        <end position="121"/>
    </location>
</feature>
<dbReference type="GO" id="GO:0003824">
    <property type="term" value="F:catalytic activity"/>
    <property type="evidence" value="ECO:0007669"/>
    <property type="project" value="InterPro"/>
</dbReference>
<dbReference type="GO" id="GO:0009117">
    <property type="term" value="P:nucleotide metabolic process"/>
    <property type="evidence" value="ECO:0007669"/>
    <property type="project" value="TreeGrafter"/>
</dbReference>
<feature type="active site" description="Tele-AMP-histidine intermediate" evidence="1">
    <location>
        <position position="119"/>
    </location>
</feature>
<dbReference type="Proteomes" id="UP000236569">
    <property type="component" value="Unassembled WGS sequence"/>
</dbReference>
<gene>
    <name evidence="5" type="ORF">DAERI_130060</name>
</gene>
<sequence length="156" mass="17360">MTEQTITHAPPGYVCPFCLLAAGVENEHVWSRESDVIYREEFALALIAAKQWPGTPGHVLIIPTAHYENLYVLPDAVGARVHALSRRVALAMKAAYGCAGISTRQHNEPAGQQDVWHSHLHVFPRWPDDSLYFTHGSVMPPEERAGYAARLKSHLL</sequence>
<dbReference type="InterPro" id="IPR036265">
    <property type="entry name" value="HIT-like_sf"/>
</dbReference>
<evidence type="ECO:0000259" key="4">
    <source>
        <dbReference type="PROSITE" id="PS51084"/>
    </source>
</evidence>
<dbReference type="InterPro" id="IPR001310">
    <property type="entry name" value="Histidine_triad_HIT"/>
</dbReference>
<dbReference type="InterPro" id="IPR011146">
    <property type="entry name" value="HIT-like"/>
</dbReference>
<name>A0A2I9D9G3_9DEIO</name>
<dbReference type="Gene3D" id="3.30.428.10">
    <property type="entry name" value="HIT-like"/>
    <property type="match status" value="1"/>
</dbReference>
<reference evidence="6" key="1">
    <citation type="submission" date="2018-01" db="EMBL/GenBank/DDBJ databases">
        <title>Draft Genome Sequence of the Radioresistant Bacterium Deinococcus aerius TR0125, Isolated from the Higher Atmosphere above Japan.</title>
        <authorList>
            <person name="Satoh K."/>
            <person name="Arai H."/>
            <person name="Sanzen T."/>
            <person name="Kawaguchi Y."/>
            <person name="Hayashi H."/>
            <person name="Yokobori S."/>
            <person name="Yamagishi A."/>
            <person name="Oono Y."/>
            <person name="Narumi I."/>
        </authorList>
    </citation>
    <scope>NUCLEOTIDE SEQUENCE [LARGE SCALE GENOMIC DNA]</scope>
    <source>
        <strain evidence="6">TR0125</strain>
    </source>
</reference>
<protein>
    <submittedName>
        <fullName evidence="5">Histidine triad domain protein</fullName>
    </submittedName>
</protein>
<evidence type="ECO:0000256" key="3">
    <source>
        <dbReference type="PROSITE-ProRule" id="PRU00464"/>
    </source>
</evidence>
<dbReference type="AlphaFoldDB" id="A0A2I9D9G3"/>
<organism evidence="5 6">
    <name type="scientific">Deinococcus aerius</name>
    <dbReference type="NCBI Taxonomy" id="200253"/>
    <lineage>
        <taxon>Bacteria</taxon>
        <taxon>Thermotogati</taxon>
        <taxon>Deinococcota</taxon>
        <taxon>Deinococci</taxon>
        <taxon>Deinococcales</taxon>
        <taxon>Deinococcaceae</taxon>
        <taxon>Deinococcus</taxon>
    </lineage>
</organism>
<evidence type="ECO:0000313" key="5">
    <source>
        <dbReference type="EMBL" id="GBF07230.1"/>
    </source>
</evidence>
<dbReference type="SUPFAM" id="SSF54197">
    <property type="entry name" value="HIT-like"/>
    <property type="match status" value="1"/>
</dbReference>
<dbReference type="PANTHER" id="PTHR46648">
    <property type="entry name" value="HIT FAMILY PROTEIN 1"/>
    <property type="match status" value="1"/>
</dbReference>
<comment type="caution">
    <text evidence="5">The sequence shown here is derived from an EMBL/GenBank/DDBJ whole genome shotgun (WGS) entry which is preliminary data.</text>
</comment>
<accession>A0A2I9D9G3</accession>
<evidence type="ECO:0000256" key="2">
    <source>
        <dbReference type="PIRSR" id="PIRSR601310-3"/>
    </source>
</evidence>
<proteinExistence type="predicted"/>
<dbReference type="EMBL" id="BFAG01000013">
    <property type="protein sequence ID" value="GBF07230.1"/>
    <property type="molecule type" value="Genomic_DNA"/>
</dbReference>
<dbReference type="PROSITE" id="PS51084">
    <property type="entry name" value="HIT_2"/>
    <property type="match status" value="1"/>
</dbReference>
<dbReference type="Pfam" id="PF01230">
    <property type="entry name" value="HIT"/>
    <property type="match status" value="1"/>
</dbReference>
<dbReference type="PANTHER" id="PTHR46648:SF1">
    <property type="entry name" value="ADENOSINE 5'-MONOPHOSPHORAMIDASE HNT1"/>
    <property type="match status" value="1"/>
</dbReference>
<evidence type="ECO:0000313" key="6">
    <source>
        <dbReference type="Proteomes" id="UP000236569"/>
    </source>
</evidence>
<dbReference type="RefSeq" id="WP_103130562.1">
    <property type="nucleotide sequence ID" value="NZ_BFAG01000013.1"/>
</dbReference>
<dbReference type="OrthoDB" id="9784774at2"/>
<feature type="domain" description="HIT" evidence="4">
    <location>
        <begin position="16"/>
        <end position="132"/>
    </location>
</feature>
<evidence type="ECO:0000256" key="1">
    <source>
        <dbReference type="PIRSR" id="PIRSR601310-1"/>
    </source>
</evidence>